<reference evidence="1 2" key="1">
    <citation type="submission" date="2013-12" db="EMBL/GenBank/DDBJ databases">
        <title>Draft genome of the parsitic nematode Ancylostoma duodenale.</title>
        <authorList>
            <person name="Mitreva M."/>
        </authorList>
    </citation>
    <scope>NUCLEOTIDE SEQUENCE [LARGE SCALE GENOMIC DNA]</scope>
    <source>
        <strain evidence="1 2">Zhejiang</strain>
    </source>
</reference>
<accession>A0A0C2DYJ6</accession>
<gene>
    <name evidence="1" type="ORF">ANCDUO_01576</name>
</gene>
<name>A0A0C2DYJ6_9BILA</name>
<evidence type="ECO:0000313" key="2">
    <source>
        <dbReference type="Proteomes" id="UP000054047"/>
    </source>
</evidence>
<organism evidence="1 2">
    <name type="scientific">Ancylostoma duodenale</name>
    <dbReference type="NCBI Taxonomy" id="51022"/>
    <lineage>
        <taxon>Eukaryota</taxon>
        <taxon>Metazoa</taxon>
        <taxon>Ecdysozoa</taxon>
        <taxon>Nematoda</taxon>
        <taxon>Chromadorea</taxon>
        <taxon>Rhabditida</taxon>
        <taxon>Rhabditina</taxon>
        <taxon>Rhabditomorpha</taxon>
        <taxon>Strongyloidea</taxon>
        <taxon>Ancylostomatidae</taxon>
        <taxon>Ancylostomatinae</taxon>
        <taxon>Ancylostoma</taxon>
    </lineage>
</organism>
<protein>
    <submittedName>
        <fullName evidence="1">Uncharacterized protein</fullName>
    </submittedName>
</protein>
<dbReference type="Proteomes" id="UP000054047">
    <property type="component" value="Unassembled WGS sequence"/>
</dbReference>
<dbReference type="OrthoDB" id="5822258at2759"/>
<keyword evidence="2" id="KW-1185">Reference proteome</keyword>
<dbReference type="EMBL" id="KN726469">
    <property type="protein sequence ID" value="KIH68087.1"/>
    <property type="molecule type" value="Genomic_DNA"/>
</dbReference>
<proteinExistence type="predicted"/>
<sequence>MHLRRQCECGLFGRMAHLAILALKHPLARSKKVQDLLQLANVASISEMEWWGDGRKEDELRKKNSFHLTSYGLALAIDAHRRRCHEYAEAVEEAKGKRYEHSAVFSWKIQLDVGECLTTALAMLDRIELPGSAKNWSTLAKKFLSIPLVTSFIVVLPDRMPDSRAMRQTLIGLERHLQCGGALAFFPSPYEDSNEAEWKKMGEVCSEFVNYLTGPTRNFEAIVRDHYSDVLEKAPYTHPALCLGADPRFKRSPFMGRQILLFLEKLRLTVDDLIKLCPFDFSS</sequence>
<dbReference type="AlphaFoldDB" id="A0A0C2DYJ6"/>
<evidence type="ECO:0000313" key="1">
    <source>
        <dbReference type="EMBL" id="KIH68087.1"/>
    </source>
</evidence>